<keyword evidence="2" id="KW-0812">Transmembrane</keyword>
<feature type="transmembrane region" description="Helical" evidence="2">
    <location>
        <begin position="429"/>
        <end position="449"/>
    </location>
</feature>
<dbReference type="GO" id="GO:0000329">
    <property type="term" value="C:fungal-type vacuole membrane"/>
    <property type="evidence" value="ECO:0007669"/>
    <property type="project" value="TreeGrafter"/>
</dbReference>
<dbReference type="PANTHER" id="PTHR20772">
    <property type="entry name" value="PROTEIN FMP42"/>
    <property type="match status" value="1"/>
</dbReference>
<dbReference type="Pfam" id="PF07690">
    <property type="entry name" value="MFS_1"/>
    <property type="match status" value="1"/>
</dbReference>
<dbReference type="InterPro" id="IPR011701">
    <property type="entry name" value="MFS"/>
</dbReference>
<dbReference type="eggNOG" id="ENOG502QTU1">
    <property type="taxonomic scope" value="Eukaryota"/>
</dbReference>
<dbReference type="InterPro" id="IPR036259">
    <property type="entry name" value="MFS_trans_sf"/>
</dbReference>
<dbReference type="RefSeq" id="XP_007927244.1">
    <property type="nucleotide sequence ID" value="XM_007929053.1"/>
</dbReference>
<dbReference type="SUPFAM" id="SSF103473">
    <property type="entry name" value="MFS general substrate transporter"/>
    <property type="match status" value="1"/>
</dbReference>
<keyword evidence="4" id="KW-1185">Reference proteome</keyword>
<accession>M2ZRG2</accession>
<dbReference type="CDD" id="cd06174">
    <property type="entry name" value="MFS"/>
    <property type="match status" value="1"/>
</dbReference>
<dbReference type="Gene3D" id="1.20.1250.20">
    <property type="entry name" value="MFS general substrate transporter like domains"/>
    <property type="match status" value="1"/>
</dbReference>
<feature type="transmembrane region" description="Helical" evidence="2">
    <location>
        <begin position="456"/>
        <end position="474"/>
    </location>
</feature>
<proteinExistence type="predicted"/>
<comment type="subcellular location">
    <subcellularLocation>
        <location evidence="1">Membrane</location>
        <topology evidence="1">Multi-pass membrane protein</topology>
    </subcellularLocation>
</comment>
<feature type="transmembrane region" description="Helical" evidence="2">
    <location>
        <begin position="387"/>
        <end position="409"/>
    </location>
</feature>
<feature type="transmembrane region" description="Helical" evidence="2">
    <location>
        <begin position="204"/>
        <end position="223"/>
    </location>
</feature>
<dbReference type="OrthoDB" id="330047at2759"/>
<feature type="transmembrane region" description="Helical" evidence="2">
    <location>
        <begin position="235"/>
        <end position="258"/>
    </location>
</feature>
<protein>
    <recommendedName>
        <fullName evidence="5">Major facilitator superfamily (MFS) profile domain-containing protein</fullName>
    </recommendedName>
</protein>
<feature type="transmembrane region" description="Helical" evidence="2">
    <location>
        <begin position="176"/>
        <end position="198"/>
    </location>
</feature>
<evidence type="ECO:0008006" key="5">
    <source>
        <dbReference type="Google" id="ProtNLM"/>
    </source>
</evidence>
<dbReference type="AlphaFoldDB" id="M2ZRG2"/>
<dbReference type="PANTHER" id="PTHR20772:SF4">
    <property type="entry name" value="HYPOTHETICAL AMINO ACID TRANSPORTER (EUROFUNG)"/>
    <property type="match status" value="1"/>
</dbReference>
<reference evidence="3 4" key="1">
    <citation type="journal article" date="2012" name="PLoS Pathog.">
        <title>Diverse lifestyles and strategies of plant pathogenesis encoded in the genomes of eighteen Dothideomycetes fungi.</title>
        <authorList>
            <person name="Ohm R.A."/>
            <person name="Feau N."/>
            <person name="Henrissat B."/>
            <person name="Schoch C.L."/>
            <person name="Horwitz B.A."/>
            <person name="Barry K.W."/>
            <person name="Condon B.J."/>
            <person name="Copeland A.C."/>
            <person name="Dhillon B."/>
            <person name="Glaser F."/>
            <person name="Hesse C.N."/>
            <person name="Kosti I."/>
            <person name="LaButti K."/>
            <person name="Lindquist E.A."/>
            <person name="Lucas S."/>
            <person name="Salamov A.A."/>
            <person name="Bradshaw R.E."/>
            <person name="Ciuffetti L."/>
            <person name="Hamelin R.C."/>
            <person name="Kema G.H.J."/>
            <person name="Lawrence C."/>
            <person name="Scott J.A."/>
            <person name="Spatafora J.W."/>
            <person name="Turgeon B.G."/>
            <person name="de Wit P.J.G.M."/>
            <person name="Zhong S."/>
            <person name="Goodwin S.B."/>
            <person name="Grigoriev I.V."/>
        </authorList>
    </citation>
    <scope>NUCLEOTIDE SEQUENCE [LARGE SCALE GENOMIC DNA]</scope>
    <source>
        <strain evidence="3 4">CIRAD86</strain>
    </source>
</reference>
<keyword evidence="2" id="KW-0472">Membrane</keyword>
<name>M2ZRG2_PSEFD</name>
<dbReference type="HOGENOM" id="CLU_014401_1_1_1"/>
<feature type="transmembrane region" description="Helical" evidence="2">
    <location>
        <begin position="270"/>
        <end position="288"/>
    </location>
</feature>
<evidence type="ECO:0000313" key="4">
    <source>
        <dbReference type="Proteomes" id="UP000016932"/>
    </source>
</evidence>
<feature type="transmembrane region" description="Helical" evidence="2">
    <location>
        <begin position="505"/>
        <end position="525"/>
    </location>
</feature>
<gene>
    <name evidence="3" type="ORF">MYCFIDRAFT_215428</name>
</gene>
<dbReference type="VEuPathDB" id="FungiDB:MYCFIDRAFT_215428"/>
<dbReference type="GeneID" id="19338169"/>
<feature type="transmembrane region" description="Helical" evidence="2">
    <location>
        <begin position="94"/>
        <end position="114"/>
    </location>
</feature>
<organism evidence="3 4">
    <name type="scientific">Pseudocercospora fijiensis (strain CIRAD86)</name>
    <name type="common">Black leaf streak disease fungus</name>
    <name type="synonym">Mycosphaerella fijiensis</name>
    <dbReference type="NCBI Taxonomy" id="383855"/>
    <lineage>
        <taxon>Eukaryota</taxon>
        <taxon>Fungi</taxon>
        <taxon>Dikarya</taxon>
        <taxon>Ascomycota</taxon>
        <taxon>Pezizomycotina</taxon>
        <taxon>Dothideomycetes</taxon>
        <taxon>Dothideomycetidae</taxon>
        <taxon>Mycosphaerellales</taxon>
        <taxon>Mycosphaerellaceae</taxon>
        <taxon>Pseudocercospora</taxon>
    </lineage>
</organism>
<dbReference type="KEGG" id="pfj:MYCFIDRAFT_215428"/>
<feature type="transmembrane region" description="Helical" evidence="2">
    <location>
        <begin position="545"/>
        <end position="568"/>
    </location>
</feature>
<dbReference type="InterPro" id="IPR052599">
    <property type="entry name" value="SLC43A_AATransporter"/>
</dbReference>
<dbReference type="EMBL" id="KB446559">
    <property type="protein sequence ID" value="EME81634.1"/>
    <property type="molecule type" value="Genomic_DNA"/>
</dbReference>
<dbReference type="GO" id="GO:0022857">
    <property type="term" value="F:transmembrane transporter activity"/>
    <property type="evidence" value="ECO:0007669"/>
    <property type="project" value="InterPro"/>
</dbReference>
<evidence type="ECO:0000256" key="1">
    <source>
        <dbReference type="ARBA" id="ARBA00004141"/>
    </source>
</evidence>
<sequence length="599" mass="66465">MSQGLSHGNRVYLVFRSDTEHMSLLQRVTSIEGTDREAPRVDDAKHLGYGTVKSLRRVISYDVIANPAEHSQATFPEHGVTTYKVSTAKRLAQVIITVVSCWLASGIVFGFAALKPVLIDQGVYRDLCSAEELELGLEVCYEQDLRLNLFFAIASTTANFSALPVGTVLDKYGPRVANIIGSVALAAGSLLMATAFMLPEFDGYVAGNILLSLGGTFIFVPSFQIANAFPKYAGTIVAIVTGAFDASAAVFLFFRLAYESSHGRFSPQKLFFGFTLVPILICILQLTIMNANSYKTQAELERKIEKNQDATRDVHDSDDELSDREARRLRERRRDHRESNLAELDKLLGDAEERQHRVEKQEERQATSGVWGALHGKSSREQMLSPWFILITLLTVLQMLRMNFFIATIRAQYEYLLSSEKLARAVNSFFDVALPVGGVAATPFIGLLLDNLSTATMLAILVAMITAVGVLGSLPFLWAAYMNVILFVLLRPLYYSAMSDYAAKVFGFATFGRVYGTIICFSGMINLSQPLIDAANYELFHSNPIPINVILTSLGLVIGTVLVIFVWVQEKHIYKGEREVREATERDRLIPETSDEEDV</sequence>
<dbReference type="Proteomes" id="UP000016932">
    <property type="component" value="Unassembled WGS sequence"/>
</dbReference>
<keyword evidence="2" id="KW-1133">Transmembrane helix</keyword>
<evidence type="ECO:0000256" key="2">
    <source>
        <dbReference type="SAM" id="Phobius"/>
    </source>
</evidence>
<evidence type="ECO:0000313" key="3">
    <source>
        <dbReference type="EMBL" id="EME81634.1"/>
    </source>
</evidence>